<dbReference type="EMBL" id="QVMU01000001">
    <property type="protein sequence ID" value="RJX75329.1"/>
    <property type="molecule type" value="Genomic_DNA"/>
</dbReference>
<evidence type="ECO:0000313" key="8">
    <source>
        <dbReference type="Proteomes" id="UP000273252"/>
    </source>
</evidence>
<evidence type="ECO:0000313" key="7">
    <source>
        <dbReference type="EMBL" id="RJX75329.1"/>
    </source>
</evidence>
<dbReference type="InterPro" id="IPR011004">
    <property type="entry name" value="Trimer_LpxA-like_sf"/>
</dbReference>
<sequence>MHPLYNTFIESTLTEKEKMLSGKIYRTWDPELAKDRDNAKRHCHKLNNICPTERDARQKIIAQLMQVTQTDAHIESPFNCDFGYNIKVGHSFYANHGCVILDCATVTIGNGVLLAPGVVIATASHPLSATKRAAGEEFALPITIGNNVWLGANSTVCPGVTIGDNVVIGAGSVVSKDLPANTLCVGVPAKVIRTLTDEELEKSA</sequence>
<keyword evidence="3" id="KW-0677">Repeat</keyword>
<organism evidence="7 8">
    <name type="scientific">Vibrio sinensis</name>
    <dbReference type="NCBI Taxonomy" id="2302434"/>
    <lineage>
        <taxon>Bacteria</taxon>
        <taxon>Pseudomonadati</taxon>
        <taxon>Pseudomonadota</taxon>
        <taxon>Gammaproteobacteria</taxon>
        <taxon>Vibrionales</taxon>
        <taxon>Vibrionaceae</taxon>
        <taxon>Vibrio</taxon>
    </lineage>
</organism>
<dbReference type="GO" id="GO:0008870">
    <property type="term" value="F:galactoside O-acetyltransferase activity"/>
    <property type="evidence" value="ECO:0007669"/>
    <property type="project" value="TreeGrafter"/>
</dbReference>
<dbReference type="Gene3D" id="2.160.10.10">
    <property type="entry name" value="Hexapeptide repeat proteins"/>
    <property type="match status" value="1"/>
</dbReference>
<dbReference type="InterPro" id="IPR001451">
    <property type="entry name" value="Hexapep"/>
</dbReference>
<dbReference type="PANTHER" id="PTHR43017:SF1">
    <property type="entry name" value="ACETYLTRANSFERASE YJL218W-RELATED"/>
    <property type="match status" value="1"/>
</dbReference>
<evidence type="ECO:0000256" key="1">
    <source>
        <dbReference type="ARBA" id="ARBA00007274"/>
    </source>
</evidence>
<evidence type="ECO:0000256" key="2">
    <source>
        <dbReference type="ARBA" id="ARBA00022679"/>
    </source>
</evidence>
<dbReference type="InterPro" id="IPR039369">
    <property type="entry name" value="LacA-like"/>
</dbReference>
<dbReference type="SMART" id="SM01266">
    <property type="entry name" value="Mac"/>
    <property type="match status" value="1"/>
</dbReference>
<evidence type="ECO:0000256" key="4">
    <source>
        <dbReference type="ARBA" id="ARBA00023315"/>
    </source>
</evidence>
<dbReference type="AlphaFoldDB" id="A0A3A6R346"/>
<dbReference type="OrthoDB" id="9815592at2"/>
<gene>
    <name evidence="7" type="ORF">DZ860_01205</name>
</gene>
<comment type="similarity">
    <text evidence="1 5">Belongs to the transferase hexapeptide repeat family.</text>
</comment>
<name>A0A3A6R346_9VIBR</name>
<dbReference type="EC" id="2.3.1.-" evidence="5"/>
<dbReference type="InterPro" id="IPR024688">
    <property type="entry name" value="Mac_dom"/>
</dbReference>
<dbReference type="PROSITE" id="PS00101">
    <property type="entry name" value="HEXAPEP_TRANSFERASES"/>
    <property type="match status" value="1"/>
</dbReference>
<keyword evidence="2 5" id="KW-0808">Transferase</keyword>
<accession>A0A3A6R346</accession>
<protein>
    <recommendedName>
        <fullName evidence="5">Acetyltransferase</fullName>
        <ecNumber evidence="5">2.3.1.-</ecNumber>
    </recommendedName>
</protein>
<evidence type="ECO:0000256" key="5">
    <source>
        <dbReference type="RuleBase" id="RU367021"/>
    </source>
</evidence>
<dbReference type="FunFam" id="2.160.10.10:FF:000008">
    <property type="entry name" value="Maltose O-acetyltransferase"/>
    <property type="match status" value="1"/>
</dbReference>
<evidence type="ECO:0000259" key="6">
    <source>
        <dbReference type="SMART" id="SM01266"/>
    </source>
</evidence>
<dbReference type="Pfam" id="PF00132">
    <property type="entry name" value="Hexapep"/>
    <property type="match status" value="1"/>
</dbReference>
<dbReference type="SUPFAM" id="SSF51161">
    <property type="entry name" value="Trimeric LpxA-like enzymes"/>
    <property type="match status" value="1"/>
</dbReference>
<feature type="domain" description="Maltose/galactoside acetyltransferase" evidence="6">
    <location>
        <begin position="16"/>
        <end position="69"/>
    </location>
</feature>
<evidence type="ECO:0000256" key="3">
    <source>
        <dbReference type="ARBA" id="ARBA00022737"/>
    </source>
</evidence>
<dbReference type="CDD" id="cd03357">
    <property type="entry name" value="LbH_MAT_GAT"/>
    <property type="match status" value="1"/>
</dbReference>
<dbReference type="Proteomes" id="UP000273252">
    <property type="component" value="Unassembled WGS sequence"/>
</dbReference>
<dbReference type="Pfam" id="PF12464">
    <property type="entry name" value="Mac"/>
    <property type="match status" value="1"/>
</dbReference>
<comment type="caution">
    <text evidence="7">The sequence shown here is derived from an EMBL/GenBank/DDBJ whole genome shotgun (WGS) entry which is preliminary data.</text>
</comment>
<proteinExistence type="inferred from homology"/>
<keyword evidence="8" id="KW-1185">Reference proteome</keyword>
<dbReference type="InterPro" id="IPR018357">
    <property type="entry name" value="Hexapep_transf_CS"/>
</dbReference>
<reference evidence="7 8" key="1">
    <citation type="submission" date="2018-08" db="EMBL/GenBank/DDBJ databases">
        <title>Vibrio isolated from the Eastern China Marginal Seas.</title>
        <authorList>
            <person name="Li Y."/>
        </authorList>
    </citation>
    <scope>NUCLEOTIDE SEQUENCE [LARGE SCALE GENOMIC DNA]</scope>
    <source>
        <strain evidence="7 8">BEI233</strain>
    </source>
</reference>
<dbReference type="PANTHER" id="PTHR43017">
    <property type="entry name" value="GALACTOSIDE O-ACETYLTRANSFERASE"/>
    <property type="match status" value="1"/>
</dbReference>
<keyword evidence="4 5" id="KW-0012">Acyltransferase</keyword>